<feature type="domain" description="Deacetylase sirtuin-type" evidence="6">
    <location>
        <begin position="7"/>
        <end position="171"/>
    </location>
</feature>
<dbReference type="InterPro" id="IPR003000">
    <property type="entry name" value="Sirtuin"/>
</dbReference>
<reference evidence="7" key="1">
    <citation type="journal article" date="2020" name="Phytopathology">
        <title>Genome Sequence Resources of Colletotrichum truncatum, C. plurivorum, C. musicola, and C. sojae: Four Species Pathogenic to Soybean (Glycine max).</title>
        <authorList>
            <person name="Rogerio F."/>
            <person name="Boufleur T.R."/>
            <person name="Ciampi-Guillardi M."/>
            <person name="Sukno S.A."/>
            <person name="Thon M.R."/>
            <person name="Massola Junior N.S."/>
            <person name="Baroncelli R."/>
        </authorList>
    </citation>
    <scope>NUCLEOTIDE SEQUENCE</scope>
    <source>
        <strain evidence="7">LFN00145</strain>
    </source>
</reference>
<evidence type="ECO:0000259" key="6">
    <source>
        <dbReference type="PROSITE" id="PS50305"/>
    </source>
</evidence>
<feature type="region of interest" description="Disordered" evidence="5">
    <location>
        <begin position="89"/>
        <end position="110"/>
    </location>
</feature>
<dbReference type="GO" id="GO:0070403">
    <property type="term" value="F:NAD+ binding"/>
    <property type="evidence" value="ECO:0007669"/>
    <property type="project" value="InterPro"/>
</dbReference>
<dbReference type="GO" id="GO:0005634">
    <property type="term" value="C:nucleus"/>
    <property type="evidence" value="ECO:0007669"/>
    <property type="project" value="TreeGrafter"/>
</dbReference>
<evidence type="ECO:0000313" key="8">
    <source>
        <dbReference type="Proteomes" id="UP000654918"/>
    </source>
</evidence>
<dbReference type="EMBL" id="WIGO01000493">
    <property type="protein sequence ID" value="KAF6810550.1"/>
    <property type="molecule type" value="Genomic_DNA"/>
</dbReference>
<dbReference type="PROSITE" id="PS50305">
    <property type="entry name" value="SIRTUIN"/>
    <property type="match status" value="1"/>
</dbReference>
<evidence type="ECO:0000256" key="2">
    <source>
        <dbReference type="ARBA" id="ARBA00022679"/>
    </source>
</evidence>
<dbReference type="Pfam" id="PF02146">
    <property type="entry name" value="SIR2"/>
    <property type="match status" value="1"/>
</dbReference>
<comment type="caution">
    <text evidence="4">Lacks conserved residue(s) required for the propagation of feature annotation.</text>
</comment>
<evidence type="ECO:0000256" key="1">
    <source>
        <dbReference type="ARBA" id="ARBA00006924"/>
    </source>
</evidence>
<accession>A0A8H6JCJ1</accession>
<proteinExistence type="inferred from homology"/>
<keyword evidence="3" id="KW-0520">NAD</keyword>
<dbReference type="Proteomes" id="UP000654918">
    <property type="component" value="Unassembled WGS sequence"/>
</dbReference>
<dbReference type="PANTHER" id="PTHR11085">
    <property type="entry name" value="NAD-DEPENDENT PROTEIN DEACYLASE SIRTUIN-5, MITOCHONDRIAL-RELATED"/>
    <property type="match status" value="1"/>
</dbReference>
<dbReference type="PANTHER" id="PTHR11085:SF8">
    <property type="entry name" value="NAD-DEPENDENT HISTONE DEACETYLASE HST3"/>
    <property type="match status" value="1"/>
</dbReference>
<protein>
    <recommendedName>
        <fullName evidence="6">Deacetylase sirtuin-type domain-containing protein</fullName>
    </recommendedName>
</protein>
<feature type="compositionally biased region" description="Basic and acidic residues" evidence="5">
    <location>
        <begin position="89"/>
        <end position="108"/>
    </location>
</feature>
<comment type="similarity">
    <text evidence="1">Belongs to the sirtuin family. Class I subfamily.</text>
</comment>
<keyword evidence="2" id="KW-0808">Transferase</keyword>
<dbReference type="GO" id="GO:0017136">
    <property type="term" value="F:histone deacetylase activity, NAD-dependent"/>
    <property type="evidence" value="ECO:0007669"/>
    <property type="project" value="TreeGrafter"/>
</dbReference>
<dbReference type="AlphaFoldDB" id="A0A8H6JCJ1"/>
<evidence type="ECO:0000313" key="7">
    <source>
        <dbReference type="EMBL" id="KAF6810550.1"/>
    </source>
</evidence>
<dbReference type="InterPro" id="IPR029035">
    <property type="entry name" value="DHS-like_NAD/FAD-binding_dom"/>
</dbReference>
<evidence type="ECO:0000256" key="3">
    <source>
        <dbReference type="ARBA" id="ARBA00023027"/>
    </source>
</evidence>
<dbReference type="InterPro" id="IPR026590">
    <property type="entry name" value="Ssirtuin_cat_dom"/>
</dbReference>
<keyword evidence="8" id="KW-1185">Reference proteome</keyword>
<evidence type="ECO:0000256" key="4">
    <source>
        <dbReference type="PROSITE-ProRule" id="PRU00236"/>
    </source>
</evidence>
<evidence type="ECO:0000256" key="5">
    <source>
        <dbReference type="SAM" id="MobiDB-lite"/>
    </source>
</evidence>
<name>A0A8H6JCJ1_9PEZI</name>
<gene>
    <name evidence="7" type="ORF">CPLU01_15280</name>
</gene>
<organism evidence="7 8">
    <name type="scientific">Colletotrichum plurivorum</name>
    <dbReference type="NCBI Taxonomy" id="2175906"/>
    <lineage>
        <taxon>Eukaryota</taxon>
        <taxon>Fungi</taxon>
        <taxon>Dikarya</taxon>
        <taxon>Ascomycota</taxon>
        <taxon>Pezizomycotina</taxon>
        <taxon>Sordariomycetes</taxon>
        <taxon>Hypocreomycetidae</taxon>
        <taxon>Glomerellales</taxon>
        <taxon>Glomerellaceae</taxon>
        <taxon>Colletotrichum</taxon>
        <taxon>Colletotrichum orchidearum species complex</taxon>
    </lineage>
</organism>
<dbReference type="InterPro" id="IPR050134">
    <property type="entry name" value="NAD-dep_sirtuin_deacylases"/>
</dbReference>
<dbReference type="Gene3D" id="3.40.50.1220">
    <property type="entry name" value="TPP-binding domain"/>
    <property type="match status" value="1"/>
</dbReference>
<dbReference type="SUPFAM" id="SSF52467">
    <property type="entry name" value="DHS-like NAD/FAD-binding domain"/>
    <property type="match status" value="1"/>
</dbReference>
<comment type="caution">
    <text evidence="7">The sequence shown here is derived from an EMBL/GenBank/DDBJ whole genome shotgun (WGS) entry which is preliminary data.</text>
</comment>
<sequence>MPVTHVRPNDHVHLQSIASLFNSTPKIVTLTGAGISTNAGIPMSRIASRASPTRTHRFIRNLRDAGRLVRHYTQNIDCLEEKVGMSTDLREGPENRWDEGGRDEKTLSGREPLCPGCAEVSETRVTSGKRATAVGTLRPDIVLYDEEDLRAESINAIIQYDLSRRPDSFSL</sequence>